<evidence type="ECO:0000313" key="1">
    <source>
        <dbReference type="EMBL" id="SPP98721.1"/>
    </source>
</evidence>
<dbReference type="KEGG" id="bvz:BRAD3257_8126"/>
<dbReference type="EMBL" id="LS398110">
    <property type="protein sequence ID" value="SPP98721.1"/>
    <property type="molecule type" value="Genomic_DNA"/>
</dbReference>
<organism evidence="1 2">
    <name type="scientific">Bradyrhizobium vignae</name>
    <dbReference type="NCBI Taxonomy" id="1549949"/>
    <lineage>
        <taxon>Bacteria</taxon>
        <taxon>Pseudomonadati</taxon>
        <taxon>Pseudomonadota</taxon>
        <taxon>Alphaproteobacteria</taxon>
        <taxon>Hyphomicrobiales</taxon>
        <taxon>Nitrobacteraceae</taxon>
        <taxon>Bradyrhizobium</taxon>
    </lineage>
</organism>
<dbReference type="Proteomes" id="UP000246085">
    <property type="component" value="Chromosome BRAD3257"/>
</dbReference>
<proteinExistence type="predicted"/>
<protein>
    <submittedName>
        <fullName evidence="1">Uncharacterized protein</fullName>
    </submittedName>
</protein>
<accession>A0A2U3QBA6</accession>
<name>A0A2U3QBA6_9BRAD</name>
<sequence length="72" mass="7965">MNFGFHGKFLGARRLFWWLANDGFGRLYTSRNPAKQAIPGGWTGFAPKGLPGFATTTTPAYWEQSNAIGRIS</sequence>
<evidence type="ECO:0000313" key="2">
    <source>
        <dbReference type="Proteomes" id="UP000246085"/>
    </source>
</evidence>
<dbReference type="AlphaFoldDB" id="A0A2U3QBA6"/>
<reference evidence="1 2" key="1">
    <citation type="submission" date="2018-03" db="EMBL/GenBank/DDBJ databases">
        <authorList>
            <person name="Gully D."/>
        </authorList>
    </citation>
    <scope>NUCLEOTIDE SEQUENCE [LARGE SCALE GENOMIC DNA]</scope>
    <source>
        <strain evidence="1">ORS3257</strain>
    </source>
</reference>
<gene>
    <name evidence="1" type="ORF">BRAD3257_8126</name>
</gene>